<evidence type="ECO:0000313" key="2">
    <source>
        <dbReference type="EMBL" id="KIK05378.1"/>
    </source>
</evidence>
<protein>
    <submittedName>
        <fullName evidence="2">Uncharacterized protein</fullName>
    </submittedName>
</protein>
<organism evidence="2 3">
    <name type="scientific">Laccaria amethystina LaAM-08-1</name>
    <dbReference type="NCBI Taxonomy" id="1095629"/>
    <lineage>
        <taxon>Eukaryota</taxon>
        <taxon>Fungi</taxon>
        <taxon>Dikarya</taxon>
        <taxon>Basidiomycota</taxon>
        <taxon>Agaricomycotina</taxon>
        <taxon>Agaricomycetes</taxon>
        <taxon>Agaricomycetidae</taxon>
        <taxon>Agaricales</taxon>
        <taxon>Agaricineae</taxon>
        <taxon>Hydnangiaceae</taxon>
        <taxon>Laccaria</taxon>
    </lineage>
</organism>
<dbReference type="Proteomes" id="UP000054477">
    <property type="component" value="Unassembled WGS sequence"/>
</dbReference>
<accession>A0A0C9YB95</accession>
<dbReference type="STRING" id="1095629.A0A0C9YB95"/>
<feature type="transmembrane region" description="Helical" evidence="1">
    <location>
        <begin position="212"/>
        <end position="232"/>
    </location>
</feature>
<dbReference type="AlphaFoldDB" id="A0A0C9YB95"/>
<name>A0A0C9YB95_9AGAR</name>
<evidence type="ECO:0000256" key="1">
    <source>
        <dbReference type="SAM" id="Phobius"/>
    </source>
</evidence>
<dbReference type="EMBL" id="KN838560">
    <property type="protein sequence ID" value="KIK05378.1"/>
    <property type="molecule type" value="Genomic_DNA"/>
</dbReference>
<feature type="transmembrane region" description="Helical" evidence="1">
    <location>
        <begin position="159"/>
        <end position="181"/>
    </location>
</feature>
<keyword evidence="3" id="KW-1185">Reference proteome</keyword>
<keyword evidence="1" id="KW-0812">Transmembrane</keyword>
<reference evidence="2 3" key="1">
    <citation type="submission" date="2014-04" db="EMBL/GenBank/DDBJ databases">
        <authorList>
            <consortium name="DOE Joint Genome Institute"/>
            <person name="Kuo A."/>
            <person name="Kohler A."/>
            <person name="Nagy L.G."/>
            <person name="Floudas D."/>
            <person name="Copeland A."/>
            <person name="Barry K.W."/>
            <person name="Cichocki N."/>
            <person name="Veneault-Fourrey C."/>
            <person name="LaButti K."/>
            <person name="Lindquist E.A."/>
            <person name="Lipzen A."/>
            <person name="Lundell T."/>
            <person name="Morin E."/>
            <person name="Murat C."/>
            <person name="Sun H."/>
            <person name="Tunlid A."/>
            <person name="Henrissat B."/>
            <person name="Grigoriev I.V."/>
            <person name="Hibbett D.S."/>
            <person name="Martin F."/>
            <person name="Nordberg H.P."/>
            <person name="Cantor M.N."/>
            <person name="Hua S.X."/>
        </authorList>
    </citation>
    <scope>NUCLEOTIDE SEQUENCE [LARGE SCALE GENOMIC DNA]</scope>
    <source>
        <strain evidence="2 3">LaAM-08-1</strain>
    </source>
</reference>
<proteinExistence type="predicted"/>
<dbReference type="HOGENOM" id="CLU_006344_0_2_1"/>
<keyword evidence="1" id="KW-0472">Membrane</keyword>
<gene>
    <name evidence="2" type="ORF">K443DRAFT_91469</name>
</gene>
<keyword evidence="1" id="KW-1133">Transmembrane helix</keyword>
<reference evidence="3" key="2">
    <citation type="submission" date="2015-01" db="EMBL/GenBank/DDBJ databases">
        <title>Evolutionary Origins and Diversification of the Mycorrhizal Mutualists.</title>
        <authorList>
            <consortium name="DOE Joint Genome Institute"/>
            <consortium name="Mycorrhizal Genomics Consortium"/>
            <person name="Kohler A."/>
            <person name="Kuo A."/>
            <person name="Nagy L.G."/>
            <person name="Floudas D."/>
            <person name="Copeland A."/>
            <person name="Barry K.W."/>
            <person name="Cichocki N."/>
            <person name="Veneault-Fourrey C."/>
            <person name="LaButti K."/>
            <person name="Lindquist E.A."/>
            <person name="Lipzen A."/>
            <person name="Lundell T."/>
            <person name="Morin E."/>
            <person name="Murat C."/>
            <person name="Riley R."/>
            <person name="Ohm R."/>
            <person name="Sun H."/>
            <person name="Tunlid A."/>
            <person name="Henrissat B."/>
            <person name="Grigoriev I.V."/>
            <person name="Hibbett D.S."/>
            <person name="Martin F."/>
        </authorList>
    </citation>
    <scope>NUCLEOTIDE SEQUENCE [LARGE SCALE GENOMIC DNA]</scope>
    <source>
        <strain evidence="3">LaAM-08-1</strain>
    </source>
</reference>
<dbReference type="OrthoDB" id="2418900at2759"/>
<evidence type="ECO:0000313" key="3">
    <source>
        <dbReference type="Proteomes" id="UP000054477"/>
    </source>
</evidence>
<sequence>MIHYFKSIKSHSSADRYNTEWSEQLHINFAKDRKWLDHREAMECFKAYLNWLLQREEVDDLEGDEGDEGELGNSGCHNSDTVDNDNLPLSNTNLPATHHLPIKPGFPLVNLEDIINQFHVTDFLPALTTFIRNYFPPPQQPILPNPMDLFDIFKWLSIYLHNLLATGCINILQCICAVPLIPGPQKDSAVSFDIVLVRAEGEARNEVTKGTYLEGVTIFIFSYILLAHVLIFQGLRVVQVNMFFALPDHLRHNQSIPKLLAYIEWFNPLRAPDPDSDLNSVTCSSACGCPVTDIIPIHNMVLSCYLIPKFGTKFYPATWTHLEILDNWKHFSLNKYINL</sequence>